<dbReference type="EMBL" id="SNXC01000010">
    <property type="protein sequence ID" value="TDO98822.1"/>
    <property type="molecule type" value="Genomic_DNA"/>
</dbReference>
<dbReference type="RefSeq" id="WP_133503044.1">
    <property type="nucleotide sequence ID" value="NZ_SNXC01000010.1"/>
</dbReference>
<reference evidence="4 5" key="1">
    <citation type="submission" date="2019-03" db="EMBL/GenBank/DDBJ databases">
        <title>Genomic Encyclopedia of Type Strains, Phase III (KMG-III): the genomes of soil and plant-associated and newly described type strains.</title>
        <authorList>
            <person name="Whitman W."/>
        </authorList>
    </citation>
    <scope>NUCLEOTIDE SEQUENCE [LARGE SCALE GENOMIC DNA]</scope>
    <source>
        <strain evidence="4 5">CECT 7378</strain>
    </source>
</reference>
<proteinExistence type="predicted"/>
<keyword evidence="2" id="KW-0576">Peroxisome</keyword>
<dbReference type="Proteomes" id="UP000294656">
    <property type="component" value="Unassembled WGS sequence"/>
</dbReference>
<dbReference type="Pfam" id="PF00378">
    <property type="entry name" value="ECH_1"/>
    <property type="match status" value="1"/>
</dbReference>
<evidence type="ECO:0000313" key="4">
    <source>
        <dbReference type="EMBL" id="TDO98822.1"/>
    </source>
</evidence>
<keyword evidence="3" id="KW-0413">Isomerase</keyword>
<dbReference type="Gene3D" id="3.90.226.10">
    <property type="entry name" value="2-enoyl-CoA Hydratase, Chain A, domain 1"/>
    <property type="match status" value="1"/>
</dbReference>
<protein>
    <submittedName>
        <fullName evidence="4">Enoyl-CoA hydratase/carnithine racemase</fullName>
    </submittedName>
</protein>
<evidence type="ECO:0000313" key="5">
    <source>
        <dbReference type="Proteomes" id="UP000294656"/>
    </source>
</evidence>
<organism evidence="4 5">
    <name type="scientific">Marinomonas balearica</name>
    <dbReference type="NCBI Taxonomy" id="491947"/>
    <lineage>
        <taxon>Bacteria</taxon>
        <taxon>Pseudomonadati</taxon>
        <taxon>Pseudomonadota</taxon>
        <taxon>Gammaproteobacteria</taxon>
        <taxon>Oceanospirillales</taxon>
        <taxon>Oceanospirillaceae</taxon>
        <taxon>Marinomonas</taxon>
    </lineage>
</organism>
<dbReference type="InterPro" id="IPR001753">
    <property type="entry name" value="Enoyl-CoA_hydra/iso"/>
</dbReference>
<dbReference type="CDD" id="cd06558">
    <property type="entry name" value="crotonase-like"/>
    <property type="match status" value="1"/>
</dbReference>
<name>A0A4V3CGR5_9GAMM</name>
<gene>
    <name evidence="4" type="ORF">DFP79_1235</name>
</gene>
<dbReference type="PANTHER" id="PTHR43684:SF1">
    <property type="entry name" value="ENOYL-COA DELTA ISOMERASE 2"/>
    <property type="match status" value="1"/>
</dbReference>
<accession>A0A4V3CGR5</accession>
<comment type="caution">
    <text evidence="4">The sequence shown here is derived from an EMBL/GenBank/DDBJ whole genome shotgun (WGS) entry which is preliminary data.</text>
</comment>
<evidence type="ECO:0000256" key="1">
    <source>
        <dbReference type="ARBA" id="ARBA00004275"/>
    </source>
</evidence>
<dbReference type="InterPro" id="IPR051053">
    <property type="entry name" value="ECH/Chromodomain_protein"/>
</dbReference>
<sequence length="252" mass="27851">MSSEHIVEKIEGGVQFLRLNRPEKKNAITLDMYQMLGDFLHAGEVNREVKVTLIYGQGEDFTAGNDINEFISIAQFPDKMTSTLAFLQILTSYKKPLIAAVEGRAVGIGATMLLHCDLVVAAREAVLKFPFVQLGLVPEAASSHLLPRLIGHQHAFEVLVLGEEVTGLEALDYKLVNKVCESGEAVELAAQLAEKVSALPREAVELSKDLLKYRGQDDVQMALMREARIFKDRLKSREAHAAFSAFLSRSKV</sequence>
<evidence type="ECO:0000256" key="3">
    <source>
        <dbReference type="ARBA" id="ARBA00023235"/>
    </source>
</evidence>
<dbReference type="InterPro" id="IPR029045">
    <property type="entry name" value="ClpP/crotonase-like_dom_sf"/>
</dbReference>
<evidence type="ECO:0000256" key="2">
    <source>
        <dbReference type="ARBA" id="ARBA00023140"/>
    </source>
</evidence>
<dbReference type="OrthoDB" id="9797151at2"/>
<dbReference type="GO" id="GO:0004165">
    <property type="term" value="F:delta(3)-delta(2)-enoyl-CoA isomerase activity"/>
    <property type="evidence" value="ECO:0007669"/>
    <property type="project" value="UniProtKB-ARBA"/>
</dbReference>
<keyword evidence="5" id="KW-1185">Reference proteome</keyword>
<dbReference type="PANTHER" id="PTHR43684">
    <property type="match status" value="1"/>
</dbReference>
<dbReference type="SUPFAM" id="SSF52096">
    <property type="entry name" value="ClpP/crotonase"/>
    <property type="match status" value="1"/>
</dbReference>
<dbReference type="AlphaFoldDB" id="A0A4V3CGR5"/>
<comment type="subcellular location">
    <subcellularLocation>
        <location evidence="1">Peroxisome</location>
    </subcellularLocation>
</comment>